<organism evidence="1 2">
    <name type="scientific">Sphingobium yanoikuyae</name>
    <name type="common">Sphingomonas yanoikuyae</name>
    <dbReference type="NCBI Taxonomy" id="13690"/>
    <lineage>
        <taxon>Bacteria</taxon>
        <taxon>Pseudomonadati</taxon>
        <taxon>Pseudomonadota</taxon>
        <taxon>Alphaproteobacteria</taxon>
        <taxon>Sphingomonadales</taxon>
        <taxon>Sphingomonadaceae</taxon>
        <taxon>Sphingobium</taxon>
    </lineage>
</organism>
<dbReference type="RefSeq" id="WP_063976611.1">
    <property type="nucleotide sequence ID" value="NZ_LSTR01000040.1"/>
</dbReference>
<dbReference type="EMBL" id="LSTR01000040">
    <property type="protein sequence ID" value="OAH42763.1"/>
    <property type="molecule type" value="Genomic_DNA"/>
</dbReference>
<reference evidence="1 2" key="1">
    <citation type="submission" date="2016-02" db="EMBL/GenBank/DDBJ databases">
        <authorList>
            <person name="Wen L."/>
            <person name="He K."/>
            <person name="Yang H."/>
        </authorList>
    </citation>
    <scope>NUCLEOTIDE SEQUENCE [LARGE SCALE GENOMIC DNA]</scope>
    <source>
        <strain evidence="1 2">CD09_2</strain>
    </source>
</reference>
<dbReference type="AlphaFoldDB" id="A0A177JNK3"/>
<name>A0A177JNK3_SPHYA</name>
<gene>
    <name evidence="1" type="ORF">AX777_05865</name>
</gene>
<evidence type="ECO:0000313" key="1">
    <source>
        <dbReference type="EMBL" id="OAH42763.1"/>
    </source>
</evidence>
<evidence type="ECO:0000313" key="2">
    <source>
        <dbReference type="Proteomes" id="UP000077262"/>
    </source>
</evidence>
<comment type="caution">
    <text evidence="1">The sequence shown here is derived from an EMBL/GenBank/DDBJ whole genome shotgun (WGS) entry which is preliminary data.</text>
</comment>
<sequence length="121" mass="13497">MKYAYFTQDGKLLTIASQQQAYPDTTIIEVEVPDDARANAIYLDLETLTISERAPFVLNVEYNRVSNIPAGTNVAHDGELYHVEDGEIEFEANVTDVVWLHLDHPCFIAQYVAVPTGPEVA</sequence>
<dbReference type="Proteomes" id="UP000077262">
    <property type="component" value="Unassembled WGS sequence"/>
</dbReference>
<accession>A0A177JNK3</accession>
<dbReference type="OrthoDB" id="7474611at2"/>
<proteinExistence type="predicted"/>
<protein>
    <submittedName>
        <fullName evidence="1">Uncharacterized protein</fullName>
    </submittedName>
</protein>